<dbReference type="GO" id="GO:0016020">
    <property type="term" value="C:membrane"/>
    <property type="evidence" value="ECO:0007669"/>
    <property type="project" value="UniProtKB-SubCell"/>
</dbReference>
<dbReference type="SUPFAM" id="SSF47923">
    <property type="entry name" value="Ypt/Rab-GAP domain of gyp1p"/>
    <property type="match status" value="2"/>
</dbReference>
<dbReference type="GO" id="GO:0005509">
    <property type="term" value="F:calcium ion binding"/>
    <property type="evidence" value="ECO:0007669"/>
    <property type="project" value="InterPro"/>
</dbReference>
<dbReference type="SMART" id="SM00568">
    <property type="entry name" value="GRAM"/>
    <property type="match status" value="2"/>
</dbReference>
<dbReference type="InterPro" id="IPR035969">
    <property type="entry name" value="Rab-GAP_TBC_sf"/>
</dbReference>
<keyword evidence="15" id="KW-1185">Reference proteome</keyword>
<keyword evidence="9" id="KW-0472">Membrane</keyword>
<protein>
    <recommendedName>
        <fullName evidence="11">TBC1 domain family member 9B</fullName>
    </recommendedName>
</protein>
<dbReference type="FunFam" id="1.10.472.80:FF:000033">
    <property type="entry name" value="TBC1 domain family member 9B isoform X1"/>
    <property type="match status" value="1"/>
</dbReference>
<evidence type="ECO:0000256" key="9">
    <source>
        <dbReference type="ARBA" id="ARBA00023136"/>
    </source>
</evidence>
<dbReference type="InterPro" id="IPR036014">
    <property type="entry name" value="TCB1D9/TCB1D9B_PH-GRAM1"/>
</dbReference>
<evidence type="ECO:0000256" key="3">
    <source>
        <dbReference type="ARBA" id="ARBA00022553"/>
    </source>
</evidence>
<dbReference type="PANTHER" id="PTHR47666:SF5">
    <property type="entry name" value="TBC1 DOMAIN FAMILY MEMBER 9B"/>
    <property type="match status" value="1"/>
</dbReference>
<dbReference type="Gene3D" id="1.10.10.750">
    <property type="entry name" value="Ypt/Rab-GAP domain of gyp1p, domain 1"/>
    <property type="match status" value="1"/>
</dbReference>
<dbReference type="PANTHER" id="PTHR47666">
    <property type="entry name" value="PROTEIN VASCULAR ASSOCIATED DEATH 1, CHLOROPLASTIC"/>
    <property type="match status" value="1"/>
</dbReference>
<dbReference type="Gene3D" id="2.30.29.30">
    <property type="entry name" value="Pleckstrin-homology domain (PH domain)/Phosphotyrosine-binding domain (PTB)"/>
    <property type="match status" value="2"/>
</dbReference>
<dbReference type="Ensembl" id="ENSOMYT00000024268.2">
    <property type="protein sequence ID" value="ENSOMYP00000022133.2"/>
    <property type="gene ID" value="ENSOMYG00000008326.2"/>
</dbReference>
<feature type="domain" description="Rab-GAP TBC" evidence="12">
    <location>
        <begin position="472"/>
        <end position="659"/>
    </location>
</feature>
<dbReference type="InterPro" id="IPR004182">
    <property type="entry name" value="GRAM"/>
</dbReference>
<keyword evidence="8" id="KW-1133">Transmembrane helix</keyword>
<dbReference type="CDD" id="cd13351">
    <property type="entry name" value="PH-GRAM1_TCB1D9_TCB1D9B"/>
    <property type="match status" value="1"/>
</dbReference>
<evidence type="ECO:0000256" key="1">
    <source>
        <dbReference type="ARBA" id="ARBA00004167"/>
    </source>
</evidence>
<dbReference type="Gene3D" id="1.10.238.10">
    <property type="entry name" value="EF-hand"/>
    <property type="match status" value="1"/>
</dbReference>
<dbReference type="Gene3D" id="1.10.8.270">
    <property type="entry name" value="putative rabgap domain of human tbc1 domain family member 14 like domains"/>
    <property type="match status" value="1"/>
</dbReference>
<dbReference type="PROSITE" id="PS50222">
    <property type="entry name" value="EF_HAND_2"/>
    <property type="match status" value="1"/>
</dbReference>
<gene>
    <name evidence="14" type="primary">TBC1D9B</name>
</gene>
<keyword evidence="4" id="KW-0812">Transmembrane</keyword>
<comment type="subcellular location">
    <subcellularLocation>
        <location evidence="1">Membrane</location>
        <topology evidence="1">Single-pass membrane protein</topology>
    </subcellularLocation>
</comment>
<dbReference type="Proteomes" id="UP000694395">
    <property type="component" value="Chromosome 14"/>
</dbReference>
<feature type="domain" description="EF-hand" evidence="13">
    <location>
        <begin position="843"/>
        <end position="878"/>
    </location>
</feature>
<evidence type="ECO:0000256" key="4">
    <source>
        <dbReference type="ARBA" id="ARBA00022692"/>
    </source>
</evidence>
<evidence type="ECO:0000256" key="8">
    <source>
        <dbReference type="ARBA" id="ARBA00022989"/>
    </source>
</evidence>
<keyword evidence="7" id="KW-0106">Calcium</keyword>
<reference evidence="14" key="1">
    <citation type="submission" date="2020-07" db="EMBL/GenBank/DDBJ databases">
        <title>A long reads based de novo assembly of the rainbow trout Arlee double haploid line genome.</title>
        <authorList>
            <person name="Gao G."/>
            <person name="Palti Y."/>
        </authorList>
    </citation>
    <scope>NUCLEOTIDE SEQUENCE [LARGE SCALE GENOMIC DNA]</scope>
</reference>
<dbReference type="SUPFAM" id="SSF47473">
    <property type="entry name" value="EF-hand"/>
    <property type="match status" value="1"/>
</dbReference>
<evidence type="ECO:0000259" key="12">
    <source>
        <dbReference type="PROSITE" id="PS50086"/>
    </source>
</evidence>
<dbReference type="FunFam" id="1.10.8.270:FF:000002">
    <property type="entry name" value="TBC1 domain family member 9B"/>
    <property type="match status" value="1"/>
</dbReference>
<evidence type="ECO:0000256" key="6">
    <source>
        <dbReference type="ARBA" id="ARBA00022737"/>
    </source>
</evidence>
<organism evidence="14 15">
    <name type="scientific">Oncorhynchus mykiss</name>
    <name type="common">Rainbow trout</name>
    <name type="synonym">Salmo gairdneri</name>
    <dbReference type="NCBI Taxonomy" id="8022"/>
    <lineage>
        <taxon>Eukaryota</taxon>
        <taxon>Metazoa</taxon>
        <taxon>Chordata</taxon>
        <taxon>Craniata</taxon>
        <taxon>Vertebrata</taxon>
        <taxon>Euteleostomi</taxon>
        <taxon>Actinopterygii</taxon>
        <taxon>Neopterygii</taxon>
        <taxon>Teleostei</taxon>
        <taxon>Protacanthopterygii</taxon>
        <taxon>Salmoniformes</taxon>
        <taxon>Salmonidae</taxon>
        <taxon>Salmoninae</taxon>
        <taxon>Oncorhynchus</taxon>
    </lineage>
</organism>
<evidence type="ECO:0000259" key="13">
    <source>
        <dbReference type="PROSITE" id="PS50222"/>
    </source>
</evidence>
<reference evidence="14" key="3">
    <citation type="submission" date="2025-09" db="UniProtKB">
        <authorList>
            <consortium name="Ensembl"/>
        </authorList>
    </citation>
    <scope>IDENTIFICATION</scope>
</reference>
<dbReference type="InterPro" id="IPR002048">
    <property type="entry name" value="EF_hand_dom"/>
</dbReference>
<keyword evidence="2" id="KW-0343">GTPase activation</keyword>
<dbReference type="SMART" id="SM00054">
    <property type="entry name" value="EFh"/>
    <property type="match status" value="1"/>
</dbReference>
<dbReference type="InterPro" id="IPR036017">
    <property type="entry name" value="TCB1D9/TCB1D9B_PH-GRAM2"/>
</dbReference>
<dbReference type="InterPro" id="IPR018247">
    <property type="entry name" value="EF_Hand_1_Ca_BS"/>
</dbReference>
<evidence type="ECO:0000313" key="14">
    <source>
        <dbReference type="Ensembl" id="ENSOMYP00000022133.2"/>
    </source>
</evidence>
<dbReference type="AlphaFoldDB" id="A0A8C7VH04"/>
<dbReference type="PROSITE" id="PS50086">
    <property type="entry name" value="TBC_RABGAP"/>
    <property type="match status" value="1"/>
</dbReference>
<dbReference type="InterPro" id="IPR011993">
    <property type="entry name" value="PH-like_dom_sf"/>
</dbReference>
<dbReference type="InterPro" id="IPR000195">
    <property type="entry name" value="Rab-GAP-TBC_dom"/>
</dbReference>
<dbReference type="Gene3D" id="1.10.472.80">
    <property type="entry name" value="Ypt/Rab-GAP domain of gyp1p, domain 3"/>
    <property type="match status" value="1"/>
</dbReference>
<reference evidence="14" key="2">
    <citation type="submission" date="2025-08" db="UniProtKB">
        <authorList>
            <consortium name="Ensembl"/>
        </authorList>
    </citation>
    <scope>IDENTIFICATION</scope>
</reference>
<comment type="function">
    <text evidence="10">May act as a GTPase-activating protein for Rab family protein(s).</text>
</comment>
<proteinExistence type="predicted"/>
<keyword evidence="5" id="KW-0479">Metal-binding</keyword>
<dbReference type="GO" id="GO:0003008">
    <property type="term" value="P:system process"/>
    <property type="evidence" value="ECO:0007669"/>
    <property type="project" value="UniProtKB-ARBA"/>
</dbReference>
<evidence type="ECO:0000256" key="2">
    <source>
        <dbReference type="ARBA" id="ARBA00022468"/>
    </source>
</evidence>
<dbReference type="GO" id="GO:0005096">
    <property type="term" value="F:GTPase activator activity"/>
    <property type="evidence" value="ECO:0007669"/>
    <property type="project" value="UniProtKB-KW"/>
</dbReference>
<dbReference type="CDD" id="cd13354">
    <property type="entry name" value="PH-GRAM2_TCB1D9_TCB1D9B"/>
    <property type="match status" value="1"/>
</dbReference>
<sequence>MWITPEEVLLANALWVSERANPFFILQRRKGHGKGGGITGLLVGTMDVVLDSSARVAPYRILHQTGDSQIFCSIACGSSRKEITEHWEWLETNLLQTLSIFDNNEDITTFVKGKISGIIAEENKSKAALEDEDSGKFREAELKMRKLFGMPGEEKLVNYYSCSYWKGRVPRQGWVYLSVNHLCFYSLLLGKEVTLVVQWTEVTRLEKNATLLFPESVRVSTRHTEHYFSMFLNVNDTFKLMEQLATIAMRQLLDNEGFAADHSLPKACKTLKNVSALKRDLDARAKNERYRALFRLTQDERLDGHTDCTLWTPFAKMHIVGQLFVSNNYICFCSREEDLCQLIIPLREVSIVEKADSSSVLPCPVSISTKNKMTFLFANLKDRDFLVQRISDFLQRTPESGHSVSQSEGSPSLPTATQSLLRIYQKDAPEEHGPKATKEKMKEESWNIHFLEFGRGVCMYRTSKTRELVLNGIPESLRGELWLLFSGAQNEMDTHPGYYAERVEQAMGRCTLATEEIERDLHRSMPEHHAFQNEMGIAALRRVLTAYACRNPGIGYCQAMNIVTSVLLLYCTEEEAFWLLVALCERMLPDYYNTRVVGALVDQGVFEELTRACLPFLYEHMQELGVISTISLSWFLTLFLSVMPFDSAVLLVDCFFYEGIKVIFQVALAVLHANMDTLLDCNDEGEAMTILGRYLDNVVNKQTVSPPIPHLHALLTSGDEPPPQIDIFQLIKSSCEKFGSLRADVIEQMRFHQRLKVIQSLEDTAKRSVVRAIMTDSAFSIEELEELYVHFKAKHIMSCYWGASTTAAERHDPSLPYLEQYRIDLGQFCQLFGALGTWLCGTHTATLAARLFRLLDMNKDGLINFKEFVTGLSGMYHGDMTEKLKLLYNLHLPPGKQGKTQLCGSNNSLINSLQDIHTPREEVKEAEDALGSGDAEEKIGEPHSPDYKYYLRMWAMENEPKKETIKDLRRMNQEQFIELCKTLYNMFSEDPLEQELYHAIATVASLLLRIGEVGKKFTNNGANKPTDTTNAQAPAPAAELLQPEKEEPNGESSSGQSLVCRALAEAQLETPPQQTSDEEVKDDTSVSSYSMVSTGSLQCEDIADDTVLIGCAGDQQRRGSILDGDWSITFEQVLASMLTEPPLVDYFEKKGDIQARMAICKMQRKVERQVSLSSDHELAQLST</sequence>
<dbReference type="FunFam" id="1.10.238.10:FF:000130">
    <property type="entry name" value="TBC1 domain family member 9B isoform X1"/>
    <property type="match status" value="1"/>
</dbReference>
<dbReference type="PROSITE" id="PS00018">
    <property type="entry name" value="EF_HAND_1"/>
    <property type="match status" value="1"/>
</dbReference>
<evidence type="ECO:0000256" key="7">
    <source>
        <dbReference type="ARBA" id="ARBA00022837"/>
    </source>
</evidence>
<dbReference type="InterPro" id="IPR011992">
    <property type="entry name" value="EF-hand-dom_pair"/>
</dbReference>
<keyword evidence="6" id="KW-0677">Repeat</keyword>
<dbReference type="FunFam" id="2.30.29.30:FF:000013">
    <property type="entry name" value="Putative TBC1 domain family member 8B"/>
    <property type="match status" value="1"/>
</dbReference>
<dbReference type="Pfam" id="PF00566">
    <property type="entry name" value="RabGAP-TBC"/>
    <property type="match status" value="1"/>
</dbReference>
<evidence type="ECO:0000313" key="15">
    <source>
        <dbReference type="Proteomes" id="UP000694395"/>
    </source>
</evidence>
<dbReference type="SMART" id="SM00164">
    <property type="entry name" value="TBC"/>
    <property type="match status" value="1"/>
</dbReference>
<dbReference type="FunFam" id="2.30.29.30:FF:000041">
    <property type="entry name" value="TBC1 domain family member 9 isoform X1"/>
    <property type="match status" value="1"/>
</dbReference>
<accession>A0A8C7VH04</accession>
<evidence type="ECO:0000256" key="11">
    <source>
        <dbReference type="ARBA" id="ARBA00067403"/>
    </source>
</evidence>
<evidence type="ECO:0000256" key="5">
    <source>
        <dbReference type="ARBA" id="ARBA00022723"/>
    </source>
</evidence>
<keyword evidence="3" id="KW-0597">Phosphoprotein</keyword>
<name>A0A8C7VH04_ONCMY</name>
<dbReference type="GeneTree" id="ENSGT00940000158554"/>
<evidence type="ECO:0000256" key="10">
    <source>
        <dbReference type="ARBA" id="ARBA00043879"/>
    </source>
</evidence>
<dbReference type="Pfam" id="PF02893">
    <property type="entry name" value="GRAM"/>
    <property type="match status" value="2"/>
</dbReference>